<dbReference type="NCBIfam" id="TIGR04547">
    <property type="entry name" value="Mollicu_LP"/>
    <property type="match status" value="2"/>
</dbReference>
<keyword evidence="1" id="KW-0449">Lipoprotein</keyword>
<dbReference type="AlphaFoldDB" id="A0A2K8NUF1"/>
<dbReference type="RefSeq" id="WP_157844564.1">
    <property type="nucleotide sequence ID" value="NZ_CP024962.1"/>
</dbReference>
<protein>
    <submittedName>
        <fullName evidence="1">MOLPALP family lipoprotein</fullName>
    </submittedName>
</protein>
<evidence type="ECO:0000313" key="1">
    <source>
        <dbReference type="EMBL" id="ATZ16391.1"/>
    </source>
</evidence>
<name>A0A2K8NUF1_9MOLU</name>
<accession>A0A2K8NUF1</accession>
<dbReference type="EMBL" id="CP024962">
    <property type="protein sequence ID" value="ATZ16391.1"/>
    <property type="molecule type" value="Genomic_DNA"/>
</dbReference>
<gene>
    <name evidence="1" type="ORF">EFREU_v1c03650</name>
</gene>
<organism evidence="1 2">
    <name type="scientific">Entomoplasma freundtii</name>
    <dbReference type="NCBI Taxonomy" id="74700"/>
    <lineage>
        <taxon>Bacteria</taxon>
        <taxon>Bacillati</taxon>
        <taxon>Mycoplasmatota</taxon>
        <taxon>Mollicutes</taxon>
        <taxon>Entomoplasmatales</taxon>
        <taxon>Entomoplasmataceae</taxon>
        <taxon>Entomoplasma</taxon>
    </lineage>
</organism>
<sequence length="886" mass="98308">MKKLLSILGALSVVASTASVTSCEYSKLVKSSLENKVRNYIAISSLLARSAVLSQRSDQKAMGGEGLSLKASSQYLYGQSIKNYFTESELPTGGANNTVREMLGSMFNFGSSNSDVYTVKSGREGDPFESNLALEDNVDTGRQSQDSIIKTLGPISGVVSLLFGNNFSAEMQASAINNTLGAVLDVVGNAVTENDGALIGKVLNFIRLKDAGEEFPQGDYIFKTFSDSLKEDDLPNIESMTFNDVFAVRYINAWTGLGQILYSGVDKPNGKTWTEYLDNIKAQNSKPDGRNAEAVANATIYSKDFKDFKVVFNSRLINGIIDILKFLRTLTVFFNYVDENSRAVNSIKANEDYNNLFSTTETNGIFLAKALKVNYLNPSQVIKEGQESASITQWVQLSDNSYYQTFNLQGFLRYIQNIFSFDPQDPHGYAFARILSLIFSAPTKDDGKSQDTTVMTLPFDGLIEPLLTKLLTLIPGFPDIPSFIIGYALATFRTTLGNSTPAWDSGPAAVFSLRQLLNTAAGFLKGNPSIQNLLYQLVNLMDVEKKENKPLFESNWGNPIWGIYGNQLIPIVLKALVDNNVANISKDLMNNLENLTKLLTTKIGDLLKGFGLDISTLPMFLYGIKGLTITDLINTVATEFDVQRNARISQQQRYLLNNYSFSQLFGSLNQNATLTYTNGTIPEPVTKYGLNSPDGMNVVMATLIGFGYRNNIQDVIIGTDKLSDQKNLVVAPLFTLGIRAFLSKDNQPVYTFAQTSVFGSLAAVYGNDTDLPDKIALINRPTMQIIIQEAVKLVNWFDKVSVPLYVDTFFKPYFAKENWKTSVIRFNNLEEMYSEAEIVYELYYRQPDTKKSLVYEVTLKRTAANGGSDGTWDTLGTWYIQKIDRK</sequence>
<dbReference type="InterPro" id="IPR030893">
    <property type="entry name" value="Mollicu_LP"/>
</dbReference>
<dbReference type="KEGG" id="efr:EFREU_v1c03650"/>
<dbReference type="PROSITE" id="PS51257">
    <property type="entry name" value="PROKAR_LIPOPROTEIN"/>
    <property type="match status" value="1"/>
</dbReference>
<proteinExistence type="predicted"/>
<keyword evidence="2" id="KW-1185">Reference proteome</keyword>
<reference evidence="1 2" key="1">
    <citation type="submission" date="2017-11" db="EMBL/GenBank/DDBJ databases">
        <title>Genome sequence of Entomoplasma freundtii BARC 318 (ATCC 51999).</title>
        <authorList>
            <person name="Lo W.-S."/>
            <person name="Gasparich G.E."/>
            <person name="Kuo C.-H."/>
        </authorList>
    </citation>
    <scope>NUCLEOTIDE SEQUENCE [LARGE SCALE GENOMIC DNA]</scope>
    <source>
        <strain evidence="1 2">BARC 318</strain>
    </source>
</reference>
<evidence type="ECO:0000313" key="2">
    <source>
        <dbReference type="Proteomes" id="UP000232222"/>
    </source>
</evidence>
<dbReference type="Proteomes" id="UP000232222">
    <property type="component" value="Chromosome"/>
</dbReference>